<proteinExistence type="predicted"/>
<dbReference type="OrthoDB" id="853737at2"/>
<dbReference type="AlphaFoldDB" id="A0A512ATW0"/>
<dbReference type="EMBL" id="BJYS01000003">
    <property type="protein sequence ID" value="GEO03110.1"/>
    <property type="molecule type" value="Genomic_DNA"/>
</dbReference>
<reference evidence="1 2" key="1">
    <citation type="submission" date="2019-07" db="EMBL/GenBank/DDBJ databases">
        <title>Whole genome shotgun sequence of Adhaeribacter aerolatus NBRC 106133.</title>
        <authorList>
            <person name="Hosoyama A."/>
            <person name="Uohara A."/>
            <person name="Ohji S."/>
            <person name="Ichikawa N."/>
        </authorList>
    </citation>
    <scope>NUCLEOTIDE SEQUENCE [LARGE SCALE GENOMIC DNA]</scope>
    <source>
        <strain evidence="1 2">NBRC 106133</strain>
    </source>
</reference>
<evidence type="ECO:0000313" key="1">
    <source>
        <dbReference type="EMBL" id="GEO03110.1"/>
    </source>
</evidence>
<dbReference type="Proteomes" id="UP000321532">
    <property type="component" value="Unassembled WGS sequence"/>
</dbReference>
<comment type="caution">
    <text evidence="1">The sequence shown here is derived from an EMBL/GenBank/DDBJ whole genome shotgun (WGS) entry which is preliminary data.</text>
</comment>
<sequence>MLLPVNIAKQLRVVLTAITLLLMVGLNNREVTTYTLVPATKAGHQQVDKSAAADRHGTVKQKISFEATPSYVVLQQAAAVPELSYFSFVKPVLLHFTPQYPAGIVLRYFKTLLSTSIQVNAP</sequence>
<organism evidence="1 2">
    <name type="scientific">Adhaeribacter aerolatus</name>
    <dbReference type="NCBI Taxonomy" id="670289"/>
    <lineage>
        <taxon>Bacteria</taxon>
        <taxon>Pseudomonadati</taxon>
        <taxon>Bacteroidota</taxon>
        <taxon>Cytophagia</taxon>
        <taxon>Cytophagales</taxon>
        <taxon>Hymenobacteraceae</taxon>
        <taxon>Adhaeribacter</taxon>
    </lineage>
</organism>
<dbReference type="RefSeq" id="WP_146895138.1">
    <property type="nucleotide sequence ID" value="NZ_BJYS01000003.1"/>
</dbReference>
<protein>
    <submittedName>
        <fullName evidence="1">Uncharacterized protein</fullName>
    </submittedName>
</protein>
<evidence type="ECO:0000313" key="2">
    <source>
        <dbReference type="Proteomes" id="UP000321532"/>
    </source>
</evidence>
<gene>
    <name evidence="1" type="ORF">AAE02nite_07740</name>
</gene>
<keyword evidence="2" id="KW-1185">Reference proteome</keyword>
<name>A0A512ATW0_9BACT</name>
<accession>A0A512ATW0</accession>